<dbReference type="EMBL" id="JAERRB010000012">
    <property type="protein sequence ID" value="MBL0744690.1"/>
    <property type="molecule type" value="Genomic_DNA"/>
</dbReference>
<name>A0ABS1KZ06_9BACT</name>
<reference evidence="1 2" key="1">
    <citation type="submission" date="2021-01" db="EMBL/GenBank/DDBJ databases">
        <title>Chryseolinea sp. Jin1 Genome sequencing and assembly.</title>
        <authorList>
            <person name="Kim I."/>
        </authorList>
    </citation>
    <scope>NUCLEOTIDE SEQUENCE [LARGE SCALE GENOMIC DNA]</scope>
    <source>
        <strain evidence="1 2">Jin1</strain>
    </source>
</reference>
<sequence length="122" mass="13968">MPDKNSKHVVDPRLFKAYPLLAFLTEQQTDSVDLNVLWMPTLADQTLIDDLSAELNQYVVIYNRDYEPQKAHLCRMIKAAMLDSDQVKAVQAIEQRLIAKNKIVVVYERPVVFNSPEGMPHA</sequence>
<accession>A0ABS1KZ06</accession>
<comment type="caution">
    <text evidence="1">The sequence shown here is derived from an EMBL/GenBank/DDBJ whole genome shotgun (WGS) entry which is preliminary data.</text>
</comment>
<evidence type="ECO:0000313" key="1">
    <source>
        <dbReference type="EMBL" id="MBL0744690.1"/>
    </source>
</evidence>
<proteinExistence type="predicted"/>
<organism evidence="1 2">
    <name type="scientific">Chryseolinea lacunae</name>
    <dbReference type="NCBI Taxonomy" id="2801331"/>
    <lineage>
        <taxon>Bacteria</taxon>
        <taxon>Pseudomonadati</taxon>
        <taxon>Bacteroidota</taxon>
        <taxon>Cytophagia</taxon>
        <taxon>Cytophagales</taxon>
        <taxon>Fulvivirgaceae</taxon>
        <taxon>Chryseolinea</taxon>
    </lineage>
</organism>
<gene>
    <name evidence="1" type="ORF">JI741_25885</name>
</gene>
<protein>
    <submittedName>
        <fullName evidence="1">Uncharacterized protein</fullName>
    </submittedName>
</protein>
<dbReference type="Proteomes" id="UP000613030">
    <property type="component" value="Unassembled WGS sequence"/>
</dbReference>
<dbReference type="RefSeq" id="WP_202014492.1">
    <property type="nucleotide sequence ID" value="NZ_JAERRB010000012.1"/>
</dbReference>
<keyword evidence="2" id="KW-1185">Reference proteome</keyword>
<evidence type="ECO:0000313" key="2">
    <source>
        <dbReference type="Proteomes" id="UP000613030"/>
    </source>
</evidence>